<dbReference type="OrthoDB" id="8831at2157"/>
<name>A7I998_METB6</name>
<reference evidence="7" key="1">
    <citation type="journal article" date="2015" name="Microbiology">
        <title>Genome of Methanoregula boonei 6A8 reveals adaptations to oligotrophic peatland environments.</title>
        <authorList>
            <person name="Braeuer S."/>
            <person name="Cadillo-Quiroz H."/>
            <person name="Kyrpides N."/>
            <person name="Woyke T."/>
            <person name="Goodwin L."/>
            <person name="Detter C."/>
            <person name="Podell S."/>
            <person name="Yavitt J.B."/>
            <person name="Zinder S.H."/>
        </authorList>
    </citation>
    <scope>NUCLEOTIDE SEQUENCE [LARGE SCALE GENOMIC DNA]</scope>
    <source>
        <strain evidence="7">DSM 21154 / JCM 14090 / 6A8</strain>
    </source>
</reference>
<dbReference type="eggNOG" id="arCOG04055">
    <property type="taxonomic scope" value="Archaea"/>
</dbReference>
<dbReference type="InterPro" id="IPR036820">
    <property type="entry name" value="Archease_dom_sf"/>
</dbReference>
<accession>A7I998</accession>
<dbReference type="EMBL" id="CP000780">
    <property type="protein sequence ID" value="ABS56309.1"/>
    <property type="molecule type" value="Genomic_DNA"/>
</dbReference>
<evidence type="ECO:0000256" key="2">
    <source>
        <dbReference type="ARBA" id="ARBA00022694"/>
    </source>
</evidence>
<keyword evidence="4" id="KW-0106">Calcium</keyword>
<dbReference type="GO" id="GO:0008033">
    <property type="term" value="P:tRNA processing"/>
    <property type="evidence" value="ECO:0007669"/>
    <property type="project" value="UniProtKB-KW"/>
</dbReference>
<evidence type="ECO:0000313" key="6">
    <source>
        <dbReference type="EMBL" id="ABS56309.1"/>
    </source>
</evidence>
<dbReference type="GeneID" id="5410109"/>
<dbReference type="RefSeq" id="WP_012107358.1">
    <property type="nucleotide sequence ID" value="NC_009712.1"/>
</dbReference>
<dbReference type="HOGENOM" id="CLU_111362_3_1_2"/>
<dbReference type="Gene3D" id="3.55.10.10">
    <property type="entry name" value="Archease domain"/>
    <property type="match status" value="1"/>
</dbReference>
<comment type="similarity">
    <text evidence="1">Belongs to the archease family.</text>
</comment>
<protein>
    <recommendedName>
        <fullName evidence="5">Archease domain-containing protein</fullName>
    </recommendedName>
</protein>
<dbReference type="STRING" id="456442.Mboo_1793"/>
<dbReference type="KEGG" id="mbn:Mboo_1793"/>
<keyword evidence="3" id="KW-0479">Metal-binding</keyword>
<evidence type="ECO:0000256" key="1">
    <source>
        <dbReference type="ARBA" id="ARBA00007963"/>
    </source>
</evidence>
<evidence type="ECO:0000256" key="4">
    <source>
        <dbReference type="ARBA" id="ARBA00022837"/>
    </source>
</evidence>
<dbReference type="Pfam" id="PF01951">
    <property type="entry name" value="Archease"/>
    <property type="match status" value="1"/>
</dbReference>
<evidence type="ECO:0000259" key="5">
    <source>
        <dbReference type="Pfam" id="PF01951"/>
    </source>
</evidence>
<dbReference type="AlphaFoldDB" id="A7I998"/>
<dbReference type="InterPro" id="IPR002804">
    <property type="entry name" value="Archease"/>
</dbReference>
<dbReference type="SUPFAM" id="SSF69819">
    <property type="entry name" value="MTH1598-like"/>
    <property type="match status" value="1"/>
</dbReference>
<evidence type="ECO:0000256" key="3">
    <source>
        <dbReference type="ARBA" id="ARBA00022723"/>
    </source>
</evidence>
<dbReference type="PANTHER" id="PTHR12682:SF11">
    <property type="entry name" value="PROTEIN ARCHEASE"/>
    <property type="match status" value="1"/>
</dbReference>
<dbReference type="Proteomes" id="UP000002408">
    <property type="component" value="Chromosome"/>
</dbReference>
<feature type="domain" description="Archease" evidence="5">
    <location>
        <begin position="3"/>
        <end position="135"/>
    </location>
</feature>
<keyword evidence="2" id="KW-0819">tRNA processing</keyword>
<dbReference type="GO" id="GO:0046872">
    <property type="term" value="F:metal ion binding"/>
    <property type="evidence" value="ECO:0007669"/>
    <property type="project" value="UniProtKB-KW"/>
</dbReference>
<organism evidence="6 7">
    <name type="scientific">Methanoregula boonei (strain DSM 21154 / JCM 14090 / 6A8)</name>
    <dbReference type="NCBI Taxonomy" id="456442"/>
    <lineage>
        <taxon>Archaea</taxon>
        <taxon>Methanobacteriati</taxon>
        <taxon>Methanobacteriota</taxon>
        <taxon>Stenosarchaea group</taxon>
        <taxon>Methanomicrobia</taxon>
        <taxon>Methanomicrobiales</taxon>
        <taxon>Methanoregulaceae</taxon>
        <taxon>Methanoregula</taxon>
    </lineage>
</organism>
<sequence length="135" mass="15195">MSYEELSHTADVKIRARAPTREGLFEEAFRALMQVMYGEDRIGNVTRTIDLCADDPQSLLCDFLSEVLYVSEVDGLVFRDARVRLDGTRLHAVLEGEPFDRARHAMGTEVKGISYSGMSIVQDAKGYMLDILFDV</sequence>
<proteinExistence type="inferred from homology"/>
<evidence type="ECO:0000313" key="7">
    <source>
        <dbReference type="Proteomes" id="UP000002408"/>
    </source>
</evidence>
<gene>
    <name evidence="6" type="ordered locus">Mboo_1793</name>
</gene>
<keyword evidence="7" id="KW-1185">Reference proteome</keyword>
<dbReference type="PANTHER" id="PTHR12682">
    <property type="entry name" value="ARCHEASE"/>
    <property type="match status" value="1"/>
</dbReference>
<dbReference type="InterPro" id="IPR023572">
    <property type="entry name" value="Archease_dom"/>
</dbReference>